<protein>
    <submittedName>
        <fullName evidence="2">Uncharacterized protein</fullName>
    </submittedName>
</protein>
<accession>A0A372FRB7</accession>
<sequence>MAPGGAGEPNLSLDEHRAALRAVTVADLHDVAQEAHASALLMVPEGTRADWAGFVAAPTVSEAIPAGTTHRSRDDDGQLRVGPDGISYLGDGGPLTVRYADCAVMLAWPDGARQLIGHDAIVLHVEPTLFDLRPPGLALLDTAVPADRQVAMPPRDPQQIPQPGAAREYREHLARPRRAWWETLLMALSGLATLGIGGLTLLLTIGMFMEPAVGATAGCGVRSPWAGCSLLSSRCPSCCWRGGDAGENRPPMLAGDRLGGIRSARCRGGSSAG</sequence>
<gene>
    <name evidence="2" type="ORF">D0Q02_28485</name>
</gene>
<keyword evidence="1" id="KW-1133">Transmembrane helix</keyword>
<evidence type="ECO:0000313" key="2">
    <source>
        <dbReference type="EMBL" id="RFS43327.1"/>
    </source>
</evidence>
<comment type="caution">
    <text evidence="2">The sequence shown here is derived from an EMBL/GenBank/DDBJ whole genome shotgun (WGS) entry which is preliminary data.</text>
</comment>
<dbReference type="Proteomes" id="UP000262621">
    <property type="component" value="Unassembled WGS sequence"/>
</dbReference>
<dbReference type="RefSeq" id="WP_117231045.1">
    <property type="nucleotide sequence ID" value="NZ_CP061725.1"/>
</dbReference>
<organism evidence="2 3">
    <name type="scientific">Micromonospora craniellae</name>
    <dbReference type="NCBI Taxonomy" id="2294034"/>
    <lineage>
        <taxon>Bacteria</taxon>
        <taxon>Bacillati</taxon>
        <taxon>Actinomycetota</taxon>
        <taxon>Actinomycetes</taxon>
        <taxon>Micromonosporales</taxon>
        <taxon>Micromonosporaceae</taxon>
        <taxon>Micromonospora</taxon>
    </lineage>
</organism>
<dbReference type="AlphaFoldDB" id="A0A372FRB7"/>
<keyword evidence="1" id="KW-0812">Transmembrane</keyword>
<keyword evidence="3" id="KW-1185">Reference proteome</keyword>
<evidence type="ECO:0000313" key="3">
    <source>
        <dbReference type="Proteomes" id="UP000262621"/>
    </source>
</evidence>
<name>A0A372FRB7_9ACTN</name>
<keyword evidence="1" id="KW-0472">Membrane</keyword>
<dbReference type="OrthoDB" id="3798591at2"/>
<proteinExistence type="predicted"/>
<feature type="transmembrane region" description="Helical" evidence="1">
    <location>
        <begin position="184"/>
        <end position="209"/>
    </location>
</feature>
<reference evidence="2 3" key="1">
    <citation type="submission" date="2018-08" db="EMBL/GenBank/DDBJ databases">
        <title>Verrucosispora craniellae sp. nov., isolated from a marine sponge in the South China Sea.</title>
        <authorList>
            <person name="Li L."/>
            <person name="Lin H.W."/>
        </authorList>
    </citation>
    <scope>NUCLEOTIDE SEQUENCE [LARGE SCALE GENOMIC DNA]</scope>
    <source>
        <strain evidence="2 3">LHW63014</strain>
    </source>
</reference>
<evidence type="ECO:0000256" key="1">
    <source>
        <dbReference type="SAM" id="Phobius"/>
    </source>
</evidence>
<dbReference type="EMBL" id="QVFU01000067">
    <property type="protein sequence ID" value="RFS43327.1"/>
    <property type="molecule type" value="Genomic_DNA"/>
</dbReference>